<feature type="transmembrane region" description="Helical" evidence="6">
    <location>
        <begin position="20"/>
        <end position="38"/>
    </location>
</feature>
<gene>
    <name evidence="7" type="ORF">A2721_00775</name>
</gene>
<keyword evidence="3 6" id="KW-0812">Transmembrane</keyword>
<evidence type="ECO:0000256" key="5">
    <source>
        <dbReference type="ARBA" id="ARBA00023136"/>
    </source>
</evidence>
<feature type="transmembrane region" description="Helical" evidence="6">
    <location>
        <begin position="182"/>
        <end position="202"/>
    </location>
</feature>
<name>A0A1F6A593_9BACT</name>
<dbReference type="CDD" id="cd13128">
    <property type="entry name" value="MATE_Wzx_like"/>
    <property type="match status" value="1"/>
</dbReference>
<reference evidence="7 8" key="1">
    <citation type="journal article" date="2016" name="Nat. Commun.">
        <title>Thousands of microbial genomes shed light on interconnected biogeochemical processes in an aquifer system.</title>
        <authorList>
            <person name="Anantharaman K."/>
            <person name="Brown C.T."/>
            <person name="Hug L.A."/>
            <person name="Sharon I."/>
            <person name="Castelle C.J."/>
            <person name="Probst A.J."/>
            <person name="Thomas B.C."/>
            <person name="Singh A."/>
            <person name="Wilkins M.J."/>
            <person name="Karaoz U."/>
            <person name="Brodie E.L."/>
            <person name="Williams K.H."/>
            <person name="Hubbard S.S."/>
            <person name="Banfield J.F."/>
        </authorList>
    </citation>
    <scope>NUCLEOTIDE SEQUENCE [LARGE SCALE GENOMIC DNA]</scope>
</reference>
<dbReference type="AlphaFoldDB" id="A0A1F6A593"/>
<keyword evidence="2" id="KW-1003">Cell membrane</keyword>
<feature type="transmembrane region" description="Helical" evidence="6">
    <location>
        <begin position="44"/>
        <end position="66"/>
    </location>
</feature>
<feature type="transmembrane region" description="Helical" evidence="6">
    <location>
        <begin position="388"/>
        <end position="410"/>
    </location>
</feature>
<feature type="transmembrane region" description="Helical" evidence="6">
    <location>
        <begin position="124"/>
        <end position="147"/>
    </location>
</feature>
<keyword evidence="5 6" id="KW-0472">Membrane</keyword>
<evidence type="ECO:0000313" key="8">
    <source>
        <dbReference type="Proteomes" id="UP000177871"/>
    </source>
</evidence>
<accession>A0A1F6A593</accession>
<feature type="transmembrane region" description="Helical" evidence="6">
    <location>
        <begin position="327"/>
        <end position="350"/>
    </location>
</feature>
<evidence type="ECO:0000313" key="7">
    <source>
        <dbReference type="EMBL" id="OGG19634.1"/>
    </source>
</evidence>
<protein>
    <submittedName>
        <fullName evidence="7">Uncharacterized protein</fullName>
    </submittedName>
</protein>
<evidence type="ECO:0000256" key="2">
    <source>
        <dbReference type="ARBA" id="ARBA00022475"/>
    </source>
</evidence>
<evidence type="ECO:0000256" key="3">
    <source>
        <dbReference type="ARBA" id="ARBA00022692"/>
    </source>
</evidence>
<comment type="subcellular location">
    <subcellularLocation>
        <location evidence="1">Cell membrane</location>
        <topology evidence="1">Multi-pass membrane protein</topology>
    </subcellularLocation>
</comment>
<dbReference type="EMBL" id="MFJK01000005">
    <property type="protein sequence ID" value="OGG19634.1"/>
    <property type="molecule type" value="Genomic_DNA"/>
</dbReference>
<evidence type="ECO:0000256" key="4">
    <source>
        <dbReference type="ARBA" id="ARBA00022989"/>
    </source>
</evidence>
<dbReference type="STRING" id="1798381.A2721_00775"/>
<feature type="transmembrane region" description="Helical" evidence="6">
    <location>
        <begin position="159"/>
        <end position="176"/>
    </location>
</feature>
<feature type="transmembrane region" description="Helical" evidence="6">
    <location>
        <begin position="223"/>
        <end position="245"/>
    </location>
</feature>
<proteinExistence type="predicted"/>
<dbReference type="GO" id="GO:0005886">
    <property type="term" value="C:plasma membrane"/>
    <property type="evidence" value="ECO:0007669"/>
    <property type="project" value="UniProtKB-SubCell"/>
</dbReference>
<keyword evidence="4 6" id="KW-1133">Transmembrane helix</keyword>
<evidence type="ECO:0000256" key="1">
    <source>
        <dbReference type="ARBA" id="ARBA00004651"/>
    </source>
</evidence>
<organism evidence="7 8">
    <name type="scientific">Candidatus Gottesmanbacteria bacterium RIFCSPHIGHO2_01_FULL_47_48</name>
    <dbReference type="NCBI Taxonomy" id="1798381"/>
    <lineage>
        <taxon>Bacteria</taxon>
        <taxon>Candidatus Gottesmaniibacteriota</taxon>
    </lineage>
</organism>
<feature type="transmembrane region" description="Helical" evidence="6">
    <location>
        <begin position="299"/>
        <end position="321"/>
    </location>
</feature>
<dbReference type="PANTHER" id="PTHR30250:SF11">
    <property type="entry name" value="O-ANTIGEN TRANSPORTER-RELATED"/>
    <property type="match status" value="1"/>
</dbReference>
<feature type="transmembrane region" description="Helical" evidence="6">
    <location>
        <begin position="265"/>
        <end position="287"/>
    </location>
</feature>
<dbReference type="InterPro" id="IPR050833">
    <property type="entry name" value="Poly_Biosynth_Transport"/>
</dbReference>
<evidence type="ECO:0000256" key="6">
    <source>
        <dbReference type="SAM" id="Phobius"/>
    </source>
</evidence>
<feature type="transmembrane region" description="Helical" evidence="6">
    <location>
        <begin position="362"/>
        <end position="382"/>
    </location>
</feature>
<sequence>MTSLTKKIAWNTGVQMAGKVAATFLGVVITILLTNYLGPAGFGVYTAITVFVLLFGSLADWGLSLITVREAAKNEREANQIIGNVLLVRLVLTLGAVLVVNLLVHFWPTLVISPLPSGMDVPRLVLITSFFLLAISLKTSFQIIFNVRLAMQNSAISDLTANVVAIGLILFLTMQRAGLEEILWAFNVGHFLAAGVAAVLGFKMLRLDFKWLAGRSKFLLREALPMGSILIIFTIYNRVDTVILAHFRPEAEVGYYGLAYRIYEVLVQGAAFFANAVLPILSGLALTDRKRMAEIYNKSWVILMVMGMAVAGVNFVLSPLLPVVFKGFSGSVVAMQILSLSLMVSYLNHLNGYTIIALGKQWWSLGIAVVALMVNVGLNLWLIPLFSYPAAAFITFVTEGLIVVLSMKVIGKELEINLSPAKMVRTIEDLVSRKEKLF</sequence>
<comment type="caution">
    <text evidence="7">The sequence shown here is derived from an EMBL/GenBank/DDBJ whole genome shotgun (WGS) entry which is preliminary data.</text>
</comment>
<dbReference type="PANTHER" id="PTHR30250">
    <property type="entry name" value="PST FAMILY PREDICTED COLANIC ACID TRANSPORTER"/>
    <property type="match status" value="1"/>
</dbReference>
<dbReference type="InterPro" id="IPR002797">
    <property type="entry name" value="Polysacc_synth"/>
</dbReference>
<feature type="transmembrane region" description="Helical" evidence="6">
    <location>
        <begin position="86"/>
        <end position="104"/>
    </location>
</feature>
<dbReference type="Pfam" id="PF01943">
    <property type="entry name" value="Polysacc_synt"/>
    <property type="match status" value="1"/>
</dbReference>
<dbReference type="Proteomes" id="UP000177871">
    <property type="component" value="Unassembled WGS sequence"/>
</dbReference>